<dbReference type="AlphaFoldDB" id="A0A8C5B656"/>
<protein>
    <submittedName>
        <fullName evidence="12">Claudin 23-like</fullName>
    </submittedName>
</protein>
<evidence type="ECO:0000256" key="5">
    <source>
        <dbReference type="ARBA" id="ARBA00022475"/>
    </source>
</evidence>
<keyword evidence="6 11" id="KW-0812">Transmembrane</keyword>
<comment type="subcellular location">
    <subcellularLocation>
        <location evidence="1">Cell junction</location>
        <location evidence="1">Tight junction</location>
    </subcellularLocation>
    <subcellularLocation>
        <location evidence="2">Cell membrane</location>
        <topology evidence="2">Multi-pass membrane protein</topology>
    </subcellularLocation>
</comment>
<evidence type="ECO:0000313" key="13">
    <source>
        <dbReference type="Proteomes" id="UP000694546"/>
    </source>
</evidence>
<keyword evidence="5" id="KW-1003">Cell membrane</keyword>
<comment type="similarity">
    <text evidence="3">Belongs to the claudin family.</text>
</comment>
<reference evidence="12" key="1">
    <citation type="submission" date="2025-08" db="UniProtKB">
        <authorList>
            <consortium name="Ensembl"/>
        </authorList>
    </citation>
    <scope>IDENTIFICATION</scope>
</reference>
<feature type="transmembrane region" description="Helical" evidence="11">
    <location>
        <begin position="6"/>
        <end position="26"/>
    </location>
</feature>
<keyword evidence="13" id="KW-1185">Reference proteome</keyword>
<keyword evidence="9 11" id="KW-0472">Membrane</keyword>
<dbReference type="GO" id="GO:0005923">
    <property type="term" value="C:bicellular tight junction"/>
    <property type="evidence" value="ECO:0007669"/>
    <property type="project" value="UniProtKB-SubCell"/>
</dbReference>
<keyword evidence="4" id="KW-0796">Tight junction</keyword>
<dbReference type="InterPro" id="IPR004031">
    <property type="entry name" value="PMP22/EMP/MP20/Claudin"/>
</dbReference>
<dbReference type="Gene3D" id="1.20.140.150">
    <property type="match status" value="1"/>
</dbReference>
<evidence type="ECO:0000313" key="12">
    <source>
        <dbReference type="Ensembl" id="ENSGMOP00000041398.1"/>
    </source>
</evidence>
<dbReference type="InterPro" id="IPR006187">
    <property type="entry name" value="Claudin"/>
</dbReference>
<keyword evidence="8 11" id="KW-1133">Transmembrane helix</keyword>
<keyword evidence="7" id="KW-0965">Cell junction</keyword>
<dbReference type="Ensembl" id="ENSGMOT00000032694.1">
    <property type="protein sequence ID" value="ENSGMOP00000041398.1"/>
    <property type="gene ID" value="ENSGMOG00000023966.1"/>
</dbReference>
<evidence type="ECO:0000256" key="8">
    <source>
        <dbReference type="ARBA" id="ARBA00022989"/>
    </source>
</evidence>
<evidence type="ECO:0000256" key="1">
    <source>
        <dbReference type="ARBA" id="ARBA00004435"/>
    </source>
</evidence>
<name>A0A8C5B656_GADMO</name>
<evidence type="ECO:0000256" key="7">
    <source>
        <dbReference type="ARBA" id="ARBA00022949"/>
    </source>
</evidence>
<feature type="transmembrane region" description="Helical" evidence="11">
    <location>
        <begin position="106"/>
        <end position="126"/>
    </location>
</feature>
<evidence type="ECO:0000256" key="6">
    <source>
        <dbReference type="ARBA" id="ARBA00022692"/>
    </source>
</evidence>
<evidence type="ECO:0000256" key="4">
    <source>
        <dbReference type="ARBA" id="ARBA00022427"/>
    </source>
</evidence>
<evidence type="ECO:0000256" key="11">
    <source>
        <dbReference type="SAM" id="Phobius"/>
    </source>
</evidence>
<feature type="region of interest" description="Disordered" evidence="10">
    <location>
        <begin position="35"/>
        <end position="55"/>
    </location>
</feature>
<accession>A0A8C5B656</accession>
<evidence type="ECO:0000256" key="2">
    <source>
        <dbReference type="ARBA" id="ARBA00004651"/>
    </source>
</evidence>
<proteinExistence type="inferred from homology"/>
<sequence length="250" mass="25759">MHTPATMVMGIVFAPLGLVLVLTASITPQWREGQARLGLTGPGSPPRSKARGGGGPGTLAAVETLLLLRSDGLWESCLQVVQSELKQCWPVTGAYQRDPRLRLARGLVLSSLFLCGTGIVLASVGVRCWSDVPLRGVAALGGFLVVLAGLLSLTALGVYTHNLGRLGVDNPGEGPGSGGGGGGGGAPRYPHLTLRPAGSLYFGWLGSCIQVLGGGALLLSFKRPWCPATQACPELTAYVDDVLDGGCMKC</sequence>
<dbReference type="GO" id="GO:0005886">
    <property type="term" value="C:plasma membrane"/>
    <property type="evidence" value="ECO:0007669"/>
    <property type="project" value="UniProtKB-SubCell"/>
</dbReference>
<evidence type="ECO:0000256" key="9">
    <source>
        <dbReference type="ARBA" id="ARBA00023136"/>
    </source>
</evidence>
<dbReference type="PRINTS" id="PR01077">
    <property type="entry name" value="CLAUDIN"/>
</dbReference>
<dbReference type="OMA" id="IGVRCWT"/>
<organism evidence="12 13">
    <name type="scientific">Gadus morhua</name>
    <name type="common">Atlantic cod</name>
    <dbReference type="NCBI Taxonomy" id="8049"/>
    <lineage>
        <taxon>Eukaryota</taxon>
        <taxon>Metazoa</taxon>
        <taxon>Chordata</taxon>
        <taxon>Craniata</taxon>
        <taxon>Vertebrata</taxon>
        <taxon>Euteleostomi</taxon>
        <taxon>Actinopterygii</taxon>
        <taxon>Neopterygii</taxon>
        <taxon>Teleostei</taxon>
        <taxon>Neoteleostei</taxon>
        <taxon>Acanthomorphata</taxon>
        <taxon>Zeiogadaria</taxon>
        <taxon>Gadariae</taxon>
        <taxon>Gadiformes</taxon>
        <taxon>Gadoidei</taxon>
        <taxon>Gadidae</taxon>
        <taxon>Gadus</taxon>
    </lineage>
</organism>
<dbReference type="PANTHER" id="PTHR12002">
    <property type="entry name" value="CLAUDIN"/>
    <property type="match status" value="1"/>
</dbReference>
<dbReference type="Pfam" id="PF00822">
    <property type="entry name" value="PMP22_Claudin"/>
    <property type="match status" value="1"/>
</dbReference>
<evidence type="ECO:0000256" key="3">
    <source>
        <dbReference type="ARBA" id="ARBA00008295"/>
    </source>
</evidence>
<dbReference type="Proteomes" id="UP000694546">
    <property type="component" value="Chromosome 5"/>
</dbReference>
<evidence type="ECO:0000256" key="10">
    <source>
        <dbReference type="SAM" id="MobiDB-lite"/>
    </source>
</evidence>
<dbReference type="GeneTree" id="ENSGT00940000166510"/>
<feature type="transmembrane region" description="Helical" evidence="11">
    <location>
        <begin position="138"/>
        <end position="159"/>
    </location>
</feature>
<dbReference type="GO" id="GO:0005198">
    <property type="term" value="F:structural molecule activity"/>
    <property type="evidence" value="ECO:0007669"/>
    <property type="project" value="InterPro"/>
</dbReference>
<reference evidence="12" key="2">
    <citation type="submission" date="2025-09" db="UniProtKB">
        <authorList>
            <consortium name="Ensembl"/>
        </authorList>
    </citation>
    <scope>IDENTIFICATION</scope>
</reference>